<dbReference type="AlphaFoldDB" id="A0A9J6P437"/>
<dbReference type="SUPFAM" id="SSF82549">
    <property type="entry name" value="DAK1/DegV-like"/>
    <property type="match status" value="1"/>
</dbReference>
<organism evidence="2 3">
    <name type="scientific">Oceanirhabdus seepicola</name>
    <dbReference type="NCBI Taxonomy" id="2828781"/>
    <lineage>
        <taxon>Bacteria</taxon>
        <taxon>Bacillati</taxon>
        <taxon>Bacillota</taxon>
        <taxon>Clostridia</taxon>
        <taxon>Eubacteriales</taxon>
        <taxon>Clostridiaceae</taxon>
        <taxon>Oceanirhabdus</taxon>
    </lineage>
</organism>
<dbReference type="PROSITE" id="PS51482">
    <property type="entry name" value="DEGV"/>
    <property type="match status" value="1"/>
</dbReference>
<dbReference type="InterPro" id="IPR003797">
    <property type="entry name" value="DegV"/>
</dbReference>
<dbReference type="Gene3D" id="3.30.1180.10">
    <property type="match status" value="1"/>
</dbReference>
<dbReference type="GO" id="GO:0008289">
    <property type="term" value="F:lipid binding"/>
    <property type="evidence" value="ECO:0007669"/>
    <property type="project" value="UniProtKB-KW"/>
</dbReference>
<comment type="caution">
    <text evidence="2">The sequence shown here is derived from an EMBL/GenBank/DDBJ whole genome shotgun (WGS) entry which is preliminary data.</text>
</comment>
<name>A0A9J6P437_9CLOT</name>
<dbReference type="EMBL" id="JAGSOJ010000004">
    <property type="protein sequence ID" value="MCM1991471.1"/>
    <property type="molecule type" value="Genomic_DNA"/>
</dbReference>
<evidence type="ECO:0000256" key="1">
    <source>
        <dbReference type="ARBA" id="ARBA00023121"/>
    </source>
</evidence>
<reference evidence="2" key="1">
    <citation type="journal article" date="2021" name="mSystems">
        <title>Bacteria and Archaea Synergistically Convert Glycine Betaine to Biogenic Methane in the Formosa Cold Seep of the South China Sea.</title>
        <authorList>
            <person name="Li L."/>
            <person name="Zhang W."/>
            <person name="Zhang S."/>
            <person name="Song L."/>
            <person name="Sun Q."/>
            <person name="Zhang H."/>
            <person name="Xiang H."/>
            <person name="Dong X."/>
        </authorList>
    </citation>
    <scope>NUCLEOTIDE SEQUENCE</scope>
    <source>
        <strain evidence="2">ZWT</strain>
    </source>
</reference>
<gene>
    <name evidence="2" type="ORF">KDK92_17185</name>
</gene>
<dbReference type="RefSeq" id="WP_250860591.1">
    <property type="nucleotide sequence ID" value="NZ_JAGSOJ010000004.1"/>
</dbReference>
<evidence type="ECO:0000313" key="3">
    <source>
        <dbReference type="Proteomes" id="UP001056429"/>
    </source>
</evidence>
<keyword evidence="3" id="KW-1185">Reference proteome</keyword>
<evidence type="ECO:0000313" key="2">
    <source>
        <dbReference type="EMBL" id="MCM1991471.1"/>
    </source>
</evidence>
<dbReference type="PANTHER" id="PTHR33434">
    <property type="entry name" value="DEGV DOMAIN-CONTAINING PROTEIN DR_1986-RELATED"/>
    <property type="match status" value="1"/>
</dbReference>
<dbReference type="InterPro" id="IPR050270">
    <property type="entry name" value="DegV_domain_contain"/>
</dbReference>
<dbReference type="Proteomes" id="UP001056429">
    <property type="component" value="Unassembled WGS sequence"/>
</dbReference>
<protein>
    <submittedName>
        <fullName evidence="2">DegV family protein</fullName>
    </submittedName>
</protein>
<proteinExistence type="predicted"/>
<sequence length="293" mass="32726">MAIKIVTDSTCYIPKEMLKEYGIDVVSLSVSFDNDIYKESEITNEEFYTLLDKYNVFPKSSQPSIDEVYRTFEKHIKNGDEVVAVFLSSDMSGTYHSALMVKEMVLENYPEAKIEVIDSKSNSMQLGYAALTAARAATEGKSLKEVIKLTEKNVKRSKFVFSPDTLEYLKKGGRIGTASALIGSILQIKPVLTVLDGKTTTLDKVRTKKKALKRMIDELIDNITEFGIGEVIVHHINCEDEARKFAAMIEKYIGKAVDICSIGPVIGTHVGPGALGIVYYTQEELNRDKERNK</sequence>
<dbReference type="Gene3D" id="3.40.50.10170">
    <property type="match status" value="1"/>
</dbReference>
<keyword evidence="1" id="KW-0446">Lipid-binding</keyword>
<reference evidence="2" key="2">
    <citation type="submission" date="2021-04" db="EMBL/GenBank/DDBJ databases">
        <authorList>
            <person name="Dong X."/>
        </authorList>
    </citation>
    <scope>NUCLEOTIDE SEQUENCE</scope>
    <source>
        <strain evidence="2">ZWT</strain>
    </source>
</reference>
<dbReference type="Pfam" id="PF02645">
    <property type="entry name" value="DegV"/>
    <property type="match status" value="1"/>
</dbReference>
<accession>A0A9J6P437</accession>
<dbReference type="PANTHER" id="PTHR33434:SF2">
    <property type="entry name" value="FATTY ACID-BINDING PROTEIN TM_1468"/>
    <property type="match status" value="1"/>
</dbReference>
<dbReference type="InterPro" id="IPR043168">
    <property type="entry name" value="DegV_C"/>
</dbReference>
<dbReference type="NCBIfam" id="TIGR00762">
    <property type="entry name" value="DegV"/>
    <property type="match status" value="1"/>
</dbReference>